<gene>
    <name evidence="1" type="ORF">GSOID_T00013419001</name>
</gene>
<name>E4WZQ5_OIKDI</name>
<proteinExistence type="predicted"/>
<dbReference type="InParanoid" id="E4WZQ5"/>
<dbReference type="Proteomes" id="UP000001307">
    <property type="component" value="Unassembled WGS sequence"/>
</dbReference>
<organism evidence="1">
    <name type="scientific">Oikopleura dioica</name>
    <name type="common">Tunicate</name>
    <dbReference type="NCBI Taxonomy" id="34765"/>
    <lineage>
        <taxon>Eukaryota</taxon>
        <taxon>Metazoa</taxon>
        <taxon>Chordata</taxon>
        <taxon>Tunicata</taxon>
        <taxon>Appendicularia</taxon>
        <taxon>Copelata</taxon>
        <taxon>Oikopleuridae</taxon>
        <taxon>Oikopleura</taxon>
    </lineage>
</organism>
<dbReference type="EMBL" id="FN653019">
    <property type="protein sequence ID" value="CBY22651.1"/>
    <property type="molecule type" value="Genomic_DNA"/>
</dbReference>
<accession>E4WZQ5</accession>
<evidence type="ECO:0000313" key="2">
    <source>
        <dbReference type="Proteomes" id="UP000001307"/>
    </source>
</evidence>
<evidence type="ECO:0000313" key="1">
    <source>
        <dbReference type="EMBL" id="CBY22651.1"/>
    </source>
</evidence>
<reference evidence="1" key="1">
    <citation type="journal article" date="2010" name="Science">
        <title>Plasticity of animal genome architecture unmasked by rapid evolution of a pelagic tunicate.</title>
        <authorList>
            <person name="Denoeud F."/>
            <person name="Henriet S."/>
            <person name="Mungpakdee S."/>
            <person name="Aury J.M."/>
            <person name="Da Silva C."/>
            <person name="Brinkmann H."/>
            <person name="Mikhaleva J."/>
            <person name="Olsen L.C."/>
            <person name="Jubin C."/>
            <person name="Canestro C."/>
            <person name="Bouquet J.M."/>
            <person name="Danks G."/>
            <person name="Poulain J."/>
            <person name="Campsteijn C."/>
            <person name="Adamski M."/>
            <person name="Cross I."/>
            <person name="Yadetie F."/>
            <person name="Muffato M."/>
            <person name="Louis A."/>
            <person name="Butcher S."/>
            <person name="Tsagkogeorga G."/>
            <person name="Konrad A."/>
            <person name="Singh S."/>
            <person name="Jensen M.F."/>
            <person name="Cong E.H."/>
            <person name="Eikeseth-Otteraa H."/>
            <person name="Noel B."/>
            <person name="Anthouard V."/>
            <person name="Porcel B.M."/>
            <person name="Kachouri-Lafond R."/>
            <person name="Nishino A."/>
            <person name="Ugolini M."/>
            <person name="Chourrout P."/>
            <person name="Nishida H."/>
            <person name="Aasland R."/>
            <person name="Huzurbazar S."/>
            <person name="Westhof E."/>
            <person name="Delsuc F."/>
            <person name="Lehrach H."/>
            <person name="Reinhardt R."/>
            <person name="Weissenbach J."/>
            <person name="Roy S.W."/>
            <person name="Artiguenave F."/>
            <person name="Postlethwait J.H."/>
            <person name="Manak J.R."/>
            <person name="Thompson E.M."/>
            <person name="Jaillon O."/>
            <person name="Du Pasquier L."/>
            <person name="Boudinot P."/>
            <person name="Liberles D.A."/>
            <person name="Volff J.N."/>
            <person name="Philippe H."/>
            <person name="Lenhard B."/>
            <person name="Roest Crollius H."/>
            <person name="Wincker P."/>
            <person name="Chourrout D."/>
        </authorList>
    </citation>
    <scope>NUCLEOTIDE SEQUENCE [LARGE SCALE GENOMIC DNA]</scope>
</reference>
<dbReference type="AlphaFoldDB" id="E4WZQ5"/>
<protein>
    <submittedName>
        <fullName evidence="1">Uncharacterized protein</fullName>
    </submittedName>
</protein>
<sequence length="58" mass="7010">MIKRFEGRGLFIIFGHFFNIPLRLLRPQRRWCPCQLPRSPFPGLRGLGELQKSRRRME</sequence>
<keyword evidence="2" id="KW-1185">Reference proteome</keyword>